<feature type="transmembrane region" description="Helical" evidence="1">
    <location>
        <begin position="12"/>
        <end position="30"/>
    </location>
</feature>
<evidence type="ECO:0000256" key="1">
    <source>
        <dbReference type="SAM" id="Phobius"/>
    </source>
</evidence>
<protein>
    <submittedName>
        <fullName evidence="2">Uncharacterized protein</fullName>
    </submittedName>
</protein>
<accession>A0ABV5I254</accession>
<reference evidence="2 3" key="1">
    <citation type="submission" date="2024-09" db="EMBL/GenBank/DDBJ databases">
        <authorList>
            <person name="Sun Q."/>
            <person name="Mori K."/>
        </authorList>
    </citation>
    <scope>NUCLEOTIDE SEQUENCE [LARGE SCALE GENOMIC DNA]</scope>
    <source>
        <strain evidence="2 3">CECT 9424</strain>
    </source>
</reference>
<keyword evidence="1" id="KW-0472">Membrane</keyword>
<organism evidence="2 3">
    <name type="scientific">Roseovarius ramblicola</name>
    <dbReference type="NCBI Taxonomy" id="2022336"/>
    <lineage>
        <taxon>Bacteria</taxon>
        <taxon>Pseudomonadati</taxon>
        <taxon>Pseudomonadota</taxon>
        <taxon>Alphaproteobacteria</taxon>
        <taxon>Rhodobacterales</taxon>
        <taxon>Roseobacteraceae</taxon>
        <taxon>Roseovarius</taxon>
    </lineage>
</organism>
<evidence type="ECO:0000313" key="3">
    <source>
        <dbReference type="Proteomes" id="UP001589670"/>
    </source>
</evidence>
<keyword evidence="1" id="KW-1133">Transmembrane helix</keyword>
<feature type="transmembrane region" description="Helical" evidence="1">
    <location>
        <begin position="36"/>
        <end position="59"/>
    </location>
</feature>
<gene>
    <name evidence="2" type="ORF">ACFFU4_13595</name>
</gene>
<comment type="caution">
    <text evidence="2">The sequence shown here is derived from an EMBL/GenBank/DDBJ whole genome shotgun (WGS) entry which is preliminary data.</text>
</comment>
<dbReference type="EMBL" id="JBHMEC010000017">
    <property type="protein sequence ID" value="MFB9150784.1"/>
    <property type="molecule type" value="Genomic_DNA"/>
</dbReference>
<evidence type="ECO:0000313" key="2">
    <source>
        <dbReference type="EMBL" id="MFB9150784.1"/>
    </source>
</evidence>
<keyword evidence="1" id="KW-0812">Transmembrane</keyword>
<name>A0ABV5I254_9RHOB</name>
<sequence>MMGAGYGMGGGGLIFMLIFAVLMVVPFWRLLPQFGIPNWVSLAAIIPLGALILLWVMAFRDKFDGGRS</sequence>
<keyword evidence="3" id="KW-1185">Reference proteome</keyword>
<dbReference type="Proteomes" id="UP001589670">
    <property type="component" value="Unassembled WGS sequence"/>
</dbReference>
<dbReference type="RefSeq" id="WP_377070314.1">
    <property type="nucleotide sequence ID" value="NZ_JBHMEC010000017.1"/>
</dbReference>
<proteinExistence type="predicted"/>